<dbReference type="AlphaFoldDB" id="A0A2K8L182"/>
<sequence length="70" mass="7939">MGLIWCLKHGKGRGFKNELTACVACDCRHRKSCESYASMPLDQIVEANAEAKRNGHQVFEDFPLFESVHK</sequence>
<dbReference type="EMBL" id="CP018800">
    <property type="protein sequence ID" value="ATX81058.1"/>
    <property type="molecule type" value="Genomic_DNA"/>
</dbReference>
<reference evidence="1 2" key="1">
    <citation type="submission" date="2016-12" db="EMBL/GenBank/DDBJ databases">
        <title>Isolation and genomic insights into novel planktonic Zetaproteobacteria from stratified waters of the Chesapeake Bay.</title>
        <authorList>
            <person name="McAllister S.M."/>
            <person name="Kato S."/>
            <person name="Chan C.S."/>
            <person name="Chiu B.K."/>
            <person name="Field E.K."/>
        </authorList>
    </citation>
    <scope>NUCLEOTIDE SEQUENCE [LARGE SCALE GENOMIC DNA]</scope>
    <source>
        <strain evidence="1 2">CP-8</strain>
    </source>
</reference>
<protein>
    <submittedName>
        <fullName evidence="1">Uncharacterized protein</fullName>
    </submittedName>
</protein>
<dbReference type="OrthoDB" id="5297694at2"/>
<keyword evidence="2" id="KW-1185">Reference proteome</keyword>
<gene>
    <name evidence="1" type="ORF">Ga0123462_0180</name>
</gene>
<name>A0A2K8L182_9PROT</name>
<organism evidence="1 2">
    <name type="scientific">Mariprofundus ferrinatatus</name>
    <dbReference type="NCBI Taxonomy" id="1921087"/>
    <lineage>
        <taxon>Bacteria</taxon>
        <taxon>Pseudomonadati</taxon>
        <taxon>Pseudomonadota</taxon>
        <taxon>Candidatius Mariprofundia</taxon>
        <taxon>Mariprofundales</taxon>
        <taxon>Mariprofundaceae</taxon>
        <taxon>Mariprofundus</taxon>
    </lineage>
</organism>
<dbReference type="KEGG" id="mfn:Ga0123462_0180"/>
<evidence type="ECO:0000313" key="1">
    <source>
        <dbReference type="EMBL" id="ATX81058.1"/>
    </source>
</evidence>
<accession>A0A2K8L182</accession>
<proteinExistence type="predicted"/>
<evidence type="ECO:0000313" key="2">
    <source>
        <dbReference type="Proteomes" id="UP000231637"/>
    </source>
</evidence>
<dbReference type="RefSeq" id="WP_100264578.1">
    <property type="nucleotide sequence ID" value="NZ_CP018800.1"/>
</dbReference>
<dbReference type="Proteomes" id="UP000231637">
    <property type="component" value="Chromosome"/>
</dbReference>